<proteinExistence type="inferred from homology"/>
<dbReference type="InterPro" id="IPR038717">
    <property type="entry name" value="Tc1-like_DDE_dom"/>
</dbReference>
<dbReference type="GO" id="GO:0016020">
    <property type="term" value="C:membrane"/>
    <property type="evidence" value="ECO:0007669"/>
    <property type="project" value="UniProtKB-SubCell"/>
</dbReference>
<dbReference type="PANTHER" id="PTHR33939:SF1">
    <property type="entry name" value="DUF4371 DOMAIN-CONTAINING PROTEIN"/>
    <property type="match status" value="1"/>
</dbReference>
<dbReference type="Proteomes" id="UP000266643">
    <property type="component" value="Unassembled WGS sequence"/>
</dbReference>
<organism evidence="10 11">
    <name type="scientific">Aphanomyces astaci</name>
    <name type="common">Crayfish plague agent</name>
    <dbReference type="NCBI Taxonomy" id="112090"/>
    <lineage>
        <taxon>Eukaryota</taxon>
        <taxon>Sar</taxon>
        <taxon>Stramenopiles</taxon>
        <taxon>Oomycota</taxon>
        <taxon>Saprolegniomycetes</taxon>
        <taxon>Saprolegniales</taxon>
        <taxon>Verrucalvaceae</taxon>
        <taxon>Aphanomyces</taxon>
    </lineage>
</organism>
<comment type="subcellular location">
    <subcellularLocation>
        <location evidence="1">Membrane</location>
        <topology evidence="1">Multi-pass membrane protein</topology>
    </subcellularLocation>
</comment>
<keyword evidence="5 8" id="KW-0472">Membrane</keyword>
<evidence type="ECO:0000256" key="2">
    <source>
        <dbReference type="ARBA" id="ARBA00009706"/>
    </source>
</evidence>
<feature type="transmembrane region" description="Helical" evidence="8">
    <location>
        <begin position="618"/>
        <end position="636"/>
    </location>
</feature>
<feature type="compositionally biased region" description="Acidic residues" evidence="7">
    <location>
        <begin position="453"/>
        <end position="467"/>
    </location>
</feature>
<evidence type="ECO:0000259" key="9">
    <source>
        <dbReference type="Pfam" id="PF13358"/>
    </source>
</evidence>
<evidence type="ECO:0000256" key="1">
    <source>
        <dbReference type="ARBA" id="ARBA00004141"/>
    </source>
</evidence>
<feature type="transmembrane region" description="Helical" evidence="8">
    <location>
        <begin position="736"/>
        <end position="758"/>
    </location>
</feature>
<keyword evidence="3 8" id="KW-0812">Transmembrane</keyword>
<feature type="transmembrane region" description="Helical" evidence="8">
    <location>
        <begin position="648"/>
        <end position="665"/>
    </location>
</feature>
<feature type="transmembrane region" description="Helical" evidence="8">
    <location>
        <begin position="677"/>
        <end position="695"/>
    </location>
</feature>
<dbReference type="Pfam" id="PF13358">
    <property type="entry name" value="DDE_3"/>
    <property type="match status" value="1"/>
</dbReference>
<dbReference type="VEuPathDB" id="FungiDB:H257_05278"/>
<evidence type="ECO:0000256" key="4">
    <source>
        <dbReference type="ARBA" id="ARBA00022989"/>
    </source>
</evidence>
<dbReference type="Gene3D" id="3.30.420.10">
    <property type="entry name" value="Ribonuclease H-like superfamily/Ribonuclease H"/>
    <property type="match status" value="1"/>
</dbReference>
<evidence type="ECO:0000313" key="10">
    <source>
        <dbReference type="EMBL" id="RHY53706.1"/>
    </source>
</evidence>
<dbReference type="VEuPathDB" id="FungiDB:H257_07055"/>
<reference evidence="10 11" key="1">
    <citation type="submission" date="2018-08" db="EMBL/GenBank/DDBJ databases">
        <title>Aphanomyces genome sequencing and annotation.</title>
        <authorList>
            <person name="Minardi D."/>
            <person name="Oidtmann B."/>
            <person name="Van Der Giezen M."/>
            <person name="Studholme D.J."/>
        </authorList>
    </citation>
    <scope>NUCLEOTIDE SEQUENCE [LARGE SCALE GENOMIC DNA]</scope>
    <source>
        <strain evidence="10 11">D2</strain>
    </source>
</reference>
<feature type="domain" description="Tc1-like transposase DDE" evidence="9">
    <location>
        <begin position="277"/>
        <end position="404"/>
    </location>
</feature>
<dbReference type="Pfam" id="PF10268">
    <property type="entry name" value="Tmemb_161AB"/>
    <property type="match status" value="1"/>
</dbReference>
<dbReference type="PANTHER" id="PTHR33939">
    <property type="entry name" value="PROTEIN CBG22215"/>
    <property type="match status" value="1"/>
</dbReference>
<evidence type="ECO:0000256" key="7">
    <source>
        <dbReference type="SAM" id="MobiDB-lite"/>
    </source>
</evidence>
<dbReference type="InterPro" id="IPR019395">
    <property type="entry name" value="Transmembrane_161A/B"/>
</dbReference>
<comment type="similarity">
    <text evidence="2">Belongs to the TMEM161 family.</text>
</comment>
<dbReference type="InterPro" id="IPR036397">
    <property type="entry name" value="RNaseH_sf"/>
</dbReference>
<feature type="transmembrane region" description="Helical" evidence="8">
    <location>
        <begin position="779"/>
        <end position="796"/>
    </location>
</feature>
<dbReference type="AlphaFoldDB" id="A0A397D1M1"/>
<evidence type="ECO:0000256" key="6">
    <source>
        <dbReference type="ARBA" id="ARBA00023180"/>
    </source>
</evidence>
<dbReference type="GO" id="GO:0003676">
    <property type="term" value="F:nucleic acid binding"/>
    <property type="evidence" value="ECO:0007669"/>
    <property type="project" value="InterPro"/>
</dbReference>
<evidence type="ECO:0000313" key="11">
    <source>
        <dbReference type="Proteomes" id="UP000266643"/>
    </source>
</evidence>
<evidence type="ECO:0000256" key="3">
    <source>
        <dbReference type="ARBA" id="ARBA00022692"/>
    </source>
</evidence>
<sequence length="1036" mass="115886">MTTNVRVDVTAEKFAEICKFVQQNRPRALTEEERLDILRANAYLRHIHATDNVDVTREVASLLGRSRKTVQAVWREYIVDNAILPKCVPSNTSARSTRIPRTVGVISSVQRFVREKRQVRQRVVAKDVAAFLLETSVLHYDPYVKIERESAVRLVQRFVKHCGYLRGSKNGKKSLALSERNILLRDTYVRFMCEATQQINPATRRTVVYLDESFVHHHYNKNDISMYDPTDDLDVQPKSKHKGRRFCFIAAIVDGGPDNSKILCYEKFVGGKQTKDYHGMFDNSYFVDWFHRLLEALQDHAITNAIIVMDNAKYHKCIPDTTPKFTWRKADLIDVCDTLGIAYSPSELKATIWAKLQPYTSAVVPEVVEMASHAGHEVKYSPPHHSDLQPIELVWAIVKGNVGRQYDTNTSFHDVEQRLDAAFEGLTSQMVHGCIMKAESDLLAIHQHISTIDDDDYQDSSDSDDGDSGGSSESSDDEIVVFGSDGQSVVVCIRTNGEILPRLSGQLHSTCVQLIFLVHPHHCVAMSVLPPTYLVALILVFILVRLRRILGLPSLLLDGVAFYMPPTAAVLDSLNTPEVAKAKHQKPQKTVGERLQAMQLTMSPITTHAMTKCLFFDLYDTLVTATVSSVVVFAYMQVLPASTPDPSYYLLLVSLVLSLGFPFFIQYGISSSYEKQLGFGVAVLGTIVALFSLYAPPSLQLLDFDVEGAAASMDGRWQVLLGAMGMPSTSSAWKTHWLMCLLAVLAGLVSSATLLPALRFAKMYSDFIASKAISPSWKIVLHLNMLLPVVLTWAWLRPVASSLLLGDDAVICPTSDSSSFSWIAPRDCGDRRLSWLSESTFRNLRVHVLVAAALVRLACYRSHLQYFLLEPKHKVTAQLLLQGRVDTQAITDTIVGPFRNLPVICVQYLAPVGLWLSAALLFQRKAGHCLYWMDILAQVGNPIPPSLLCAAQVTDLLPTTPLFAFEHSQVLGWPEFEALLHGLREFPLAEPLWYQSVLGFVVWWSALSWCVLSAVGLVYWRQAAGLQRPWIKAKTH</sequence>
<name>A0A397D1M1_APHAT</name>
<protein>
    <recommendedName>
        <fullName evidence="9">Tc1-like transposase DDE domain-containing protein</fullName>
    </recommendedName>
</protein>
<feature type="region of interest" description="Disordered" evidence="7">
    <location>
        <begin position="453"/>
        <end position="477"/>
    </location>
</feature>
<keyword evidence="6" id="KW-0325">Glycoprotein</keyword>
<keyword evidence="4 8" id="KW-1133">Transmembrane helix</keyword>
<feature type="transmembrane region" description="Helical" evidence="8">
    <location>
        <begin position="992"/>
        <end position="1020"/>
    </location>
</feature>
<feature type="transmembrane region" description="Helical" evidence="8">
    <location>
        <begin position="524"/>
        <end position="544"/>
    </location>
</feature>
<dbReference type="EMBL" id="QUTD01006742">
    <property type="protein sequence ID" value="RHY53706.1"/>
    <property type="molecule type" value="Genomic_DNA"/>
</dbReference>
<gene>
    <name evidence="10" type="ORF">DYB30_008725</name>
</gene>
<evidence type="ECO:0000256" key="8">
    <source>
        <dbReference type="SAM" id="Phobius"/>
    </source>
</evidence>
<evidence type="ECO:0000256" key="5">
    <source>
        <dbReference type="ARBA" id="ARBA00023136"/>
    </source>
</evidence>
<comment type="caution">
    <text evidence="10">The sequence shown here is derived from an EMBL/GenBank/DDBJ whole genome shotgun (WGS) entry which is preliminary data.</text>
</comment>
<accession>A0A397D1M1</accession>